<proteinExistence type="predicted"/>
<sequence>MRLFWVFAALLALCTPSSAIFATLISLSPSLAKAVMFGLGTLGPTFFTTGLVYFLGRHFGTREIRPKFRKPAKPPGDRYDFVAPEEEVNAVNYAYYAPEESQYAQLDVQGPYLEGRNAPLAEEEAEAQDESVKSAAPEPQFFNPRGRKFVSRA</sequence>
<protein>
    <recommendedName>
        <fullName evidence="6">Transmembrane protein</fullName>
    </recommendedName>
</protein>
<organism evidence="4 5">
    <name type="scientific">Amphibalanus amphitrite</name>
    <name type="common">Striped barnacle</name>
    <name type="synonym">Balanus amphitrite</name>
    <dbReference type="NCBI Taxonomy" id="1232801"/>
    <lineage>
        <taxon>Eukaryota</taxon>
        <taxon>Metazoa</taxon>
        <taxon>Ecdysozoa</taxon>
        <taxon>Arthropoda</taxon>
        <taxon>Crustacea</taxon>
        <taxon>Multicrustacea</taxon>
        <taxon>Cirripedia</taxon>
        <taxon>Thoracica</taxon>
        <taxon>Thoracicalcarea</taxon>
        <taxon>Balanomorpha</taxon>
        <taxon>Balanoidea</taxon>
        <taxon>Balanidae</taxon>
        <taxon>Amphibalaninae</taxon>
        <taxon>Amphibalanus</taxon>
    </lineage>
</organism>
<feature type="transmembrane region" description="Helical" evidence="2">
    <location>
        <begin position="35"/>
        <end position="55"/>
    </location>
</feature>
<keyword evidence="2" id="KW-0812">Transmembrane</keyword>
<keyword evidence="2" id="KW-0472">Membrane</keyword>
<dbReference type="AlphaFoldDB" id="A0A6A4VU50"/>
<evidence type="ECO:0000256" key="2">
    <source>
        <dbReference type="SAM" id="Phobius"/>
    </source>
</evidence>
<feature type="region of interest" description="Disordered" evidence="1">
    <location>
        <begin position="115"/>
        <end position="153"/>
    </location>
</feature>
<comment type="caution">
    <text evidence="4">The sequence shown here is derived from an EMBL/GenBank/DDBJ whole genome shotgun (WGS) entry which is preliminary data.</text>
</comment>
<keyword evidence="2" id="KW-1133">Transmembrane helix</keyword>
<evidence type="ECO:0000313" key="5">
    <source>
        <dbReference type="Proteomes" id="UP000440578"/>
    </source>
</evidence>
<reference evidence="4 5" key="1">
    <citation type="submission" date="2019-07" db="EMBL/GenBank/DDBJ databases">
        <title>Draft genome assembly of a fouling barnacle, Amphibalanus amphitrite (Darwin, 1854): The first reference genome for Thecostraca.</title>
        <authorList>
            <person name="Kim W."/>
        </authorList>
    </citation>
    <scope>NUCLEOTIDE SEQUENCE [LARGE SCALE GENOMIC DNA]</scope>
    <source>
        <strain evidence="4">SNU_AA5</strain>
        <tissue evidence="4">Soma without cirri and trophi</tissue>
    </source>
</reference>
<feature type="signal peptide" evidence="3">
    <location>
        <begin position="1"/>
        <end position="19"/>
    </location>
</feature>
<name>A0A6A4VU50_AMPAM</name>
<gene>
    <name evidence="4" type="ORF">FJT64_003451</name>
</gene>
<evidence type="ECO:0008006" key="6">
    <source>
        <dbReference type="Google" id="ProtNLM"/>
    </source>
</evidence>
<evidence type="ECO:0000256" key="1">
    <source>
        <dbReference type="SAM" id="MobiDB-lite"/>
    </source>
</evidence>
<evidence type="ECO:0000313" key="4">
    <source>
        <dbReference type="EMBL" id="KAF0299587.1"/>
    </source>
</evidence>
<keyword evidence="3" id="KW-0732">Signal</keyword>
<accession>A0A6A4VU50</accession>
<keyword evidence="5" id="KW-1185">Reference proteome</keyword>
<evidence type="ECO:0000256" key="3">
    <source>
        <dbReference type="SAM" id="SignalP"/>
    </source>
</evidence>
<feature type="chain" id="PRO_5025695377" description="Transmembrane protein" evidence="3">
    <location>
        <begin position="20"/>
        <end position="153"/>
    </location>
</feature>
<dbReference type="EMBL" id="VIIS01001348">
    <property type="protein sequence ID" value="KAF0299587.1"/>
    <property type="molecule type" value="Genomic_DNA"/>
</dbReference>
<dbReference type="Proteomes" id="UP000440578">
    <property type="component" value="Unassembled WGS sequence"/>
</dbReference>